<evidence type="ECO:0000256" key="5">
    <source>
        <dbReference type="ARBA" id="ARBA00022963"/>
    </source>
</evidence>
<gene>
    <name evidence="8" type="ORF">HNR48_000930</name>
</gene>
<reference evidence="8 9" key="1">
    <citation type="submission" date="2020-08" db="EMBL/GenBank/DDBJ databases">
        <title>Genomic Encyclopedia of Type Strains, Phase IV (KMG-IV): sequencing the most valuable type-strain genomes for metagenomic binning, comparative biology and taxonomic classification.</title>
        <authorList>
            <person name="Goeker M."/>
        </authorList>
    </citation>
    <scope>NUCLEOTIDE SEQUENCE [LARGE SCALE GENOMIC DNA]</scope>
    <source>
        <strain evidence="8 9">DSM 22368</strain>
    </source>
</reference>
<dbReference type="EC" id="3.1.4.4" evidence="3"/>
<dbReference type="GO" id="GO:0016891">
    <property type="term" value="F:RNA endonuclease activity producing 5'-phosphomonoesters, hydrolytic mechanism"/>
    <property type="evidence" value="ECO:0007669"/>
    <property type="project" value="TreeGrafter"/>
</dbReference>
<dbReference type="PANTHER" id="PTHR43856:SF1">
    <property type="entry name" value="MITOCHONDRIAL CARDIOLIPIN HYDROLASE"/>
    <property type="match status" value="1"/>
</dbReference>
<evidence type="ECO:0000256" key="2">
    <source>
        <dbReference type="ARBA" id="ARBA00008664"/>
    </source>
</evidence>
<dbReference type="SUPFAM" id="SSF56024">
    <property type="entry name" value="Phospholipase D/nuclease"/>
    <property type="match status" value="1"/>
</dbReference>
<dbReference type="EMBL" id="JACHHT010000001">
    <property type="protein sequence ID" value="MBB6520652.1"/>
    <property type="molecule type" value="Genomic_DNA"/>
</dbReference>
<evidence type="ECO:0000313" key="9">
    <source>
        <dbReference type="Proteomes" id="UP000528457"/>
    </source>
</evidence>
<evidence type="ECO:0000256" key="3">
    <source>
        <dbReference type="ARBA" id="ARBA00012027"/>
    </source>
</evidence>
<dbReference type="GO" id="GO:0016042">
    <property type="term" value="P:lipid catabolic process"/>
    <property type="evidence" value="ECO:0007669"/>
    <property type="project" value="UniProtKB-KW"/>
</dbReference>
<dbReference type="CDD" id="cd09171">
    <property type="entry name" value="PLDc_vPLD6_like"/>
    <property type="match status" value="1"/>
</dbReference>
<dbReference type="Pfam" id="PF13091">
    <property type="entry name" value="PLDc_2"/>
    <property type="match status" value="1"/>
</dbReference>
<dbReference type="InterPro" id="IPR025202">
    <property type="entry name" value="PLD-like_dom"/>
</dbReference>
<comment type="catalytic activity">
    <reaction evidence="1">
        <text>a 1,2-diacyl-sn-glycero-3-phosphocholine + H2O = a 1,2-diacyl-sn-glycero-3-phosphate + choline + H(+)</text>
        <dbReference type="Rhea" id="RHEA:14445"/>
        <dbReference type="ChEBI" id="CHEBI:15354"/>
        <dbReference type="ChEBI" id="CHEBI:15377"/>
        <dbReference type="ChEBI" id="CHEBI:15378"/>
        <dbReference type="ChEBI" id="CHEBI:57643"/>
        <dbReference type="ChEBI" id="CHEBI:58608"/>
        <dbReference type="EC" id="3.1.4.4"/>
    </reaction>
</comment>
<dbReference type="InterPro" id="IPR051406">
    <property type="entry name" value="PLD_domain"/>
</dbReference>
<dbReference type="GO" id="GO:0004630">
    <property type="term" value="F:phospholipase D activity"/>
    <property type="evidence" value="ECO:0007669"/>
    <property type="project" value="UniProtKB-EC"/>
</dbReference>
<evidence type="ECO:0000256" key="6">
    <source>
        <dbReference type="ARBA" id="ARBA00023098"/>
    </source>
</evidence>
<keyword evidence="9" id="KW-1185">Reference proteome</keyword>
<dbReference type="RefSeq" id="WP_166850616.1">
    <property type="nucleotide sequence ID" value="NZ_JAAONY010000001.1"/>
</dbReference>
<evidence type="ECO:0000256" key="4">
    <source>
        <dbReference type="ARBA" id="ARBA00022801"/>
    </source>
</evidence>
<organism evidence="8 9">
    <name type="scientific">Pseudoteredinibacter isoporae</name>
    <dbReference type="NCBI Taxonomy" id="570281"/>
    <lineage>
        <taxon>Bacteria</taxon>
        <taxon>Pseudomonadati</taxon>
        <taxon>Pseudomonadota</taxon>
        <taxon>Gammaproteobacteria</taxon>
        <taxon>Cellvibrionales</taxon>
        <taxon>Cellvibrionaceae</taxon>
        <taxon>Pseudoteredinibacter</taxon>
    </lineage>
</organism>
<comment type="similarity">
    <text evidence="2">Belongs to the phospholipase D family.</text>
</comment>
<keyword evidence="6" id="KW-0443">Lipid metabolism</keyword>
<keyword evidence="4" id="KW-0378">Hydrolase</keyword>
<keyword evidence="5" id="KW-0442">Lipid degradation</keyword>
<accession>A0A7X0MX92</accession>
<name>A0A7X0MX92_9GAMM</name>
<evidence type="ECO:0000313" key="8">
    <source>
        <dbReference type="EMBL" id="MBB6520652.1"/>
    </source>
</evidence>
<dbReference type="InParanoid" id="A0A7X0MX92"/>
<comment type="caution">
    <text evidence="8">The sequence shown here is derived from an EMBL/GenBank/DDBJ whole genome shotgun (WGS) entry which is preliminary data.</text>
</comment>
<dbReference type="PANTHER" id="PTHR43856">
    <property type="entry name" value="CARDIOLIPIN HYDROLASE"/>
    <property type="match status" value="1"/>
</dbReference>
<evidence type="ECO:0000256" key="1">
    <source>
        <dbReference type="ARBA" id="ARBA00000798"/>
    </source>
</evidence>
<sequence>MEKAQLESFLSQSLSDERFDNQEKRELRGFVLDLGEADRNFVRNRAFDLARDAMADEGSEPTAILEWLRKVVKVCKQDSGFYKAEQAYFSPGTSCREAIVQQIRAARKQIEICVFTISDDVITKAILEAHQRNIDVRIISDNDKSHDLGSDIERMQEAGVQLRLDHSPYHMHHKFALFDRRLLINGSFNWTRSASTKNQENIVLSYERILLREFSVLFEQLWEAYE</sequence>
<evidence type="ECO:0000259" key="7">
    <source>
        <dbReference type="Pfam" id="PF13091"/>
    </source>
</evidence>
<dbReference type="Gene3D" id="3.30.870.10">
    <property type="entry name" value="Endonuclease Chain A"/>
    <property type="match status" value="1"/>
</dbReference>
<dbReference type="AlphaFoldDB" id="A0A7X0MX92"/>
<protein>
    <recommendedName>
        <fullName evidence="3">phospholipase D</fullName>
        <ecNumber evidence="3">3.1.4.4</ecNumber>
    </recommendedName>
</protein>
<feature type="domain" description="Phospholipase D-like" evidence="7">
    <location>
        <begin position="99"/>
        <end position="222"/>
    </location>
</feature>
<proteinExistence type="inferred from homology"/>
<dbReference type="Proteomes" id="UP000528457">
    <property type="component" value="Unassembled WGS sequence"/>
</dbReference>